<comment type="cofactor">
    <cofactor evidence="1">
        <name>Zn(2+)</name>
        <dbReference type="ChEBI" id="CHEBI:29105"/>
    </cofactor>
</comment>
<dbReference type="InterPro" id="IPR051335">
    <property type="entry name" value="Alanyl-tRNA_Editing_Enzymes"/>
</dbReference>
<dbReference type="EMBL" id="RXHU01000094">
    <property type="protein sequence ID" value="RTE04289.1"/>
    <property type="molecule type" value="Genomic_DNA"/>
</dbReference>
<dbReference type="PANTHER" id="PTHR43462:SF1">
    <property type="entry name" value="ALANYL-TRNA EDITING PROTEIN AARSD1"/>
    <property type="match status" value="1"/>
</dbReference>
<dbReference type="InterPro" id="IPR018163">
    <property type="entry name" value="Thr/Ala-tRNA-synth_IIc_edit"/>
</dbReference>
<keyword evidence="8" id="KW-1185">Reference proteome</keyword>
<feature type="coiled-coil region" evidence="5">
    <location>
        <begin position="251"/>
        <end position="278"/>
    </location>
</feature>
<proteinExistence type="predicted"/>
<keyword evidence="5" id="KW-0175">Coiled coil</keyword>
<dbReference type="GO" id="GO:0004813">
    <property type="term" value="F:alanine-tRNA ligase activity"/>
    <property type="evidence" value="ECO:0007669"/>
    <property type="project" value="InterPro"/>
</dbReference>
<evidence type="ECO:0000313" key="7">
    <source>
        <dbReference type="EMBL" id="RTE04289.1"/>
    </source>
</evidence>
<gene>
    <name evidence="7" type="ORF">EJQ19_27090</name>
</gene>
<comment type="subcellular location">
    <subcellularLocation>
        <location evidence="2">Cytoplasm</location>
    </subcellularLocation>
</comment>
<evidence type="ECO:0000256" key="1">
    <source>
        <dbReference type="ARBA" id="ARBA00001947"/>
    </source>
</evidence>
<dbReference type="Proteomes" id="UP000276128">
    <property type="component" value="Unassembled WGS sequence"/>
</dbReference>
<dbReference type="OrthoDB" id="9812949at2"/>
<dbReference type="Gene3D" id="2.40.30.130">
    <property type="match status" value="1"/>
</dbReference>
<dbReference type="AlphaFoldDB" id="A0A3S0BRD3"/>
<protein>
    <submittedName>
        <fullName evidence="7">Alanyl-tRNA editing protein</fullName>
    </submittedName>
</protein>
<dbReference type="SMART" id="SM00863">
    <property type="entry name" value="tRNA_SAD"/>
    <property type="match status" value="1"/>
</dbReference>
<keyword evidence="3" id="KW-0479">Metal-binding</keyword>
<evidence type="ECO:0000256" key="5">
    <source>
        <dbReference type="SAM" id="Coils"/>
    </source>
</evidence>
<comment type="caution">
    <text evidence="7">The sequence shown here is derived from an EMBL/GenBank/DDBJ whole genome shotgun (WGS) entry which is preliminary data.</text>
</comment>
<dbReference type="InterPro" id="IPR009000">
    <property type="entry name" value="Transl_B-barrel_sf"/>
</dbReference>
<reference evidence="7 8" key="1">
    <citation type="submission" date="2018-12" db="EMBL/GenBank/DDBJ databases">
        <title>Bacillus ochoae sp. nov., Paenibacillus whitsoniae sp. nov., Paenibacillus spiritus sp. nov. Isolated from the Mars Exploration Rover during spacecraft assembly.</title>
        <authorList>
            <person name="Seuylemezian A."/>
            <person name="Vaishampayan P."/>
        </authorList>
    </citation>
    <scope>NUCLEOTIDE SEQUENCE [LARGE SCALE GENOMIC DNA]</scope>
    <source>
        <strain evidence="7 8">MER 54</strain>
    </source>
</reference>
<accession>A0A3S0BRD3</accession>
<evidence type="ECO:0000256" key="3">
    <source>
        <dbReference type="ARBA" id="ARBA00022723"/>
    </source>
</evidence>
<name>A0A3S0BRD3_9BACL</name>
<dbReference type="SUPFAM" id="SSF55186">
    <property type="entry name" value="ThrRS/AlaRS common domain"/>
    <property type="match status" value="1"/>
</dbReference>
<dbReference type="Pfam" id="PF07973">
    <property type="entry name" value="tRNA_SAD"/>
    <property type="match status" value="1"/>
</dbReference>
<dbReference type="GO" id="GO:0002161">
    <property type="term" value="F:aminoacyl-tRNA deacylase activity"/>
    <property type="evidence" value="ECO:0007669"/>
    <property type="project" value="UniProtKB-ARBA"/>
</dbReference>
<dbReference type="GO" id="GO:0046872">
    <property type="term" value="F:metal ion binding"/>
    <property type="evidence" value="ECO:0007669"/>
    <property type="project" value="UniProtKB-KW"/>
</dbReference>
<dbReference type="Gene3D" id="3.10.310.40">
    <property type="match status" value="1"/>
</dbReference>
<dbReference type="GO" id="GO:0006419">
    <property type="term" value="P:alanyl-tRNA aminoacylation"/>
    <property type="evidence" value="ECO:0007669"/>
    <property type="project" value="InterPro"/>
</dbReference>
<evidence type="ECO:0000313" key="8">
    <source>
        <dbReference type="Proteomes" id="UP000276128"/>
    </source>
</evidence>
<feature type="domain" description="Alanyl-transfer RNA synthetases family profile" evidence="6">
    <location>
        <begin position="1"/>
        <end position="235"/>
    </location>
</feature>
<dbReference type="InterPro" id="IPR018165">
    <property type="entry name" value="Ala-tRNA-synth_IIc_core"/>
</dbReference>
<evidence type="ECO:0000256" key="4">
    <source>
        <dbReference type="ARBA" id="ARBA00022833"/>
    </source>
</evidence>
<dbReference type="InterPro" id="IPR012947">
    <property type="entry name" value="tRNA_SAD"/>
</dbReference>
<dbReference type="Gene3D" id="3.30.980.10">
    <property type="entry name" value="Threonyl-trna Synthetase, Chain A, domain 2"/>
    <property type="match status" value="1"/>
</dbReference>
<dbReference type="GO" id="GO:0003676">
    <property type="term" value="F:nucleic acid binding"/>
    <property type="evidence" value="ECO:0007669"/>
    <property type="project" value="InterPro"/>
</dbReference>
<dbReference type="GO" id="GO:0005737">
    <property type="term" value="C:cytoplasm"/>
    <property type="evidence" value="ECO:0007669"/>
    <property type="project" value="UniProtKB-SubCell"/>
</dbReference>
<dbReference type="PANTHER" id="PTHR43462">
    <property type="entry name" value="ALANYL-TRNA EDITING PROTEIN"/>
    <property type="match status" value="1"/>
</dbReference>
<evidence type="ECO:0000256" key="2">
    <source>
        <dbReference type="ARBA" id="ARBA00004496"/>
    </source>
</evidence>
<dbReference type="GO" id="GO:0005524">
    <property type="term" value="F:ATP binding"/>
    <property type="evidence" value="ECO:0007669"/>
    <property type="project" value="InterPro"/>
</dbReference>
<evidence type="ECO:0000259" key="6">
    <source>
        <dbReference type="PROSITE" id="PS50860"/>
    </source>
</evidence>
<dbReference type="RefSeq" id="WP_126144351.1">
    <property type="nucleotide sequence ID" value="NZ_RXHU01000094.1"/>
</dbReference>
<dbReference type="PROSITE" id="PS50860">
    <property type="entry name" value="AA_TRNA_LIGASE_II_ALA"/>
    <property type="match status" value="1"/>
</dbReference>
<keyword evidence="4" id="KW-0862">Zinc</keyword>
<sequence>MTTKLYYESAYTTAWKAVIAQKITRDDGLFVVLDRTAFYPHGGGQPCDRGDIQGVPVLDVRLEDDEVLHLVPHFPEVTDVDCQLDWPLRFDHMQQHSGQHLLSSVCRDLYQAMTVSFHLGLDYCTIDVDRVDLTAGDLAAIEEEANQRIYRNLAISSYFVSPEELAQLSVVKPPKVTENIRIVEMQDVEYNACGGTHVSSTGEIGLIKLLKTEKQKGNLRLYFLCGHRALAEFTASQRILQALSARFKTGKDEIESRLDKWEREQKALESELTRLKEGLHGYMAKELLQGAQGARIVARVFDDQSLQDLQSLAKQMTAMTSQVVLLGTKQDNKVVLAQNGEGAVSCGAFFKVQLAGFGGSGGGSDKLAQGGFASESELLAFMAFAQAELG</sequence>
<dbReference type="SUPFAM" id="SSF50447">
    <property type="entry name" value="Translation proteins"/>
    <property type="match status" value="1"/>
</dbReference>
<organism evidence="7 8">
    <name type="scientific">Paenibacillus whitsoniae</name>
    <dbReference type="NCBI Taxonomy" id="2496558"/>
    <lineage>
        <taxon>Bacteria</taxon>
        <taxon>Bacillati</taxon>
        <taxon>Bacillota</taxon>
        <taxon>Bacilli</taxon>
        <taxon>Bacillales</taxon>
        <taxon>Paenibacillaceae</taxon>
        <taxon>Paenibacillus</taxon>
    </lineage>
</organism>